<feature type="region of interest" description="Disordered" evidence="1">
    <location>
        <begin position="279"/>
        <end position="361"/>
    </location>
</feature>
<comment type="caution">
    <text evidence="2">The sequence shown here is derived from an EMBL/GenBank/DDBJ whole genome shotgun (WGS) entry which is preliminary data.</text>
</comment>
<evidence type="ECO:0000313" key="2">
    <source>
        <dbReference type="EMBL" id="KAK8838825.1"/>
    </source>
</evidence>
<feature type="compositionally biased region" description="Polar residues" evidence="1">
    <location>
        <begin position="344"/>
        <end position="361"/>
    </location>
</feature>
<evidence type="ECO:0000313" key="3">
    <source>
        <dbReference type="Proteomes" id="UP001470230"/>
    </source>
</evidence>
<gene>
    <name evidence="2" type="ORF">M9Y10_032865</name>
</gene>
<feature type="compositionally biased region" description="Polar residues" evidence="1">
    <location>
        <begin position="306"/>
        <end position="321"/>
    </location>
</feature>
<dbReference type="Proteomes" id="UP001470230">
    <property type="component" value="Unassembled WGS sequence"/>
</dbReference>
<proteinExistence type="predicted"/>
<accession>A0ABR2GY16</accession>
<evidence type="ECO:0000256" key="1">
    <source>
        <dbReference type="SAM" id="MobiDB-lite"/>
    </source>
</evidence>
<feature type="compositionally biased region" description="Polar residues" evidence="1">
    <location>
        <begin position="83"/>
        <end position="97"/>
    </location>
</feature>
<feature type="region of interest" description="Disordered" evidence="1">
    <location>
        <begin position="83"/>
        <end position="112"/>
    </location>
</feature>
<feature type="compositionally biased region" description="Polar residues" evidence="1">
    <location>
        <begin position="279"/>
        <end position="295"/>
    </location>
</feature>
<feature type="compositionally biased region" description="Basic and acidic residues" evidence="1">
    <location>
        <begin position="1012"/>
        <end position="1030"/>
    </location>
</feature>
<sequence>MLISDHFRTYAKLFLPEISSILTLNFKAQNAKHRNALHQLSQQIYQNLAINSPLPSPSQLHLEKYVSSSALLKTESINKKLFQSSSEANKNPKSANENIKHDQCDIDSSPPSNSQFVENLIEFDTPEERISLSSESTSNFDDEILFLPGLTQSKNTTNGIKKPPKSDPTAIVSKNLLGTKITPNLTCSSDIFRNIEGCKAKSGPLITIDEYNFGISSAQSTSQILDLNTSFEEFGSQRTKEKNNSDLDFFYETNGNKINNINNNYENVDSYLKYENNSYDPNNSYLNPDKSNIENITDHNEHNDNDSLQILPSSPPLQSHHTNNDSDKDNINTTDYDDKFPLSKQISSDLPSDLNSTPSEILSQSQKDQYQFVRTSEEMQQQCFQDSDQSLNSFLENRRRSLSLDLLSGSFSLPSKTSQTPTIQNPSKVIRFPTSPTLKAHQSKANENSSDLIRSLNGDALDLLELDDSKDPSNIIDNHNDNLSIIELANNFDNSSKEANILLNNIETDTKKHAKSRNHSNSKKFNITKSSPNILETPLSPINALNQSNNDSSNILLSSNSINSAHTPNPINSIIIQPLADQSSIDELVSLPRSKTRSKTMDMFVTTSPSNSKDMNYIGNLSQAMDSSPLPSPSISNQFSNTRLAFQSPSESNIPIMGVRSNENTNCDSFVPVSMHQRSYSNTTPISQNRFSIIRTTPQNNKNNQDNIMSDNIIDDSYNTSNDNSELNSIIEDNIIQLVDTKPIATSLPYMIQQDEKDVGNSSLIPTSDSPLFSQKKKKKNSKIRSINIRIHVDDDSNNSDISTIPSSSFTQSSNESIRNFFSSSDQLIQTNQNQNHLQNNGMLPTIIEENEDNQFEPLFISPENNDFDDNFELIPNEEEEANNNNLLDLELIPNDEEIKNDDKDIKDVELIPISPREEDIKNQINFDQFEAIDQNDTINQPSNTDMLESLKESSDTYDKFEKLNNNEKIYDQFEPILEDNDNLCQFEPIYEDKDIDNENNANMANNYSQDSELHTNDFEPIDDNNKEYD</sequence>
<name>A0ABR2GY16_9EUKA</name>
<keyword evidence="3" id="KW-1185">Reference proteome</keyword>
<feature type="compositionally biased region" description="Basic and acidic residues" evidence="1">
    <location>
        <begin position="296"/>
        <end position="305"/>
    </location>
</feature>
<protein>
    <submittedName>
        <fullName evidence="2">Uncharacterized protein</fullName>
    </submittedName>
</protein>
<organism evidence="2 3">
    <name type="scientific">Tritrichomonas musculus</name>
    <dbReference type="NCBI Taxonomy" id="1915356"/>
    <lineage>
        <taxon>Eukaryota</taxon>
        <taxon>Metamonada</taxon>
        <taxon>Parabasalia</taxon>
        <taxon>Tritrichomonadida</taxon>
        <taxon>Tritrichomonadidae</taxon>
        <taxon>Tritrichomonas</taxon>
    </lineage>
</organism>
<dbReference type="EMBL" id="JAPFFF010000054">
    <property type="protein sequence ID" value="KAK8838825.1"/>
    <property type="molecule type" value="Genomic_DNA"/>
</dbReference>
<feature type="compositionally biased region" description="Basic and acidic residues" evidence="1">
    <location>
        <begin position="322"/>
        <end position="341"/>
    </location>
</feature>
<reference evidence="2 3" key="1">
    <citation type="submission" date="2024-04" db="EMBL/GenBank/DDBJ databases">
        <title>Tritrichomonas musculus Genome.</title>
        <authorList>
            <person name="Alves-Ferreira E."/>
            <person name="Grigg M."/>
            <person name="Lorenzi H."/>
            <person name="Galac M."/>
        </authorList>
    </citation>
    <scope>NUCLEOTIDE SEQUENCE [LARGE SCALE GENOMIC DNA]</scope>
    <source>
        <strain evidence="2 3">EAF2021</strain>
    </source>
</reference>
<feature type="region of interest" description="Disordered" evidence="1">
    <location>
        <begin position="997"/>
        <end position="1030"/>
    </location>
</feature>